<keyword evidence="3" id="KW-1185">Reference proteome</keyword>
<name>A0A2V2N8K4_9EURY</name>
<comment type="caution">
    <text evidence="2">The sequence shown here is derived from an EMBL/GenBank/DDBJ whole genome shotgun (WGS) entry which is preliminary data.</text>
</comment>
<dbReference type="EMBL" id="QGMY01000006">
    <property type="protein sequence ID" value="PWR72617.1"/>
    <property type="molecule type" value="Genomic_DNA"/>
</dbReference>
<dbReference type="PANTHER" id="PTHR32182:SF22">
    <property type="entry name" value="ATP-DEPENDENT ENDONUCLEASE, OLD FAMILY-RELATED"/>
    <property type="match status" value="1"/>
</dbReference>
<evidence type="ECO:0000259" key="1">
    <source>
        <dbReference type="Pfam" id="PF20469"/>
    </source>
</evidence>
<sequence>MKLRHLHIQNFRGINNLELELSNTNVLVGENNSGKTAVLDALRLSLRGVRSRRGCIFTAYDFHLSDSSSDPTTAPPIVIKLLFREDEAGEWDDELVARLNRIKIAQIDKNGLTSVIFKVDARFDPVQQDFVQNWEFLNLDGAVLTNINDSAISILQNEVSYYYLAALRDATKHFDPKGTYWRPFLKESELTEENKNEIEKKLAEINELIISSHGSFDKVIEKLKEVQQVVPMKGGDNLVSVDAIPSRLFDMLERAQVNINTGTGAKIPVARHGEGTQSLAVLTLFNAFLQSWNNGEPFVALEEPESHLHPCAIRALWRLIERIPGQKIISTHSGDLLSEVPPESIIRLYRKSNCVTSGRIKDAKLDQKKLRQFNYHIRTTRGELLFSRCWILGEGESEVTLFPELARTAGNCIEKYGIRCIGYRQSDISLFIQVADAMGIHWIALTDNDGQGKSDQEKIRKALESRNGDVVHFSMPEDDIEQHLCVSGFSHVYESFLTKESLANISANPTDPEYYSQLTKAVSKHKISAIHKVIEEIQGGAIAPELLMNTLKAAIRCAEIP</sequence>
<dbReference type="GO" id="GO:0006302">
    <property type="term" value="P:double-strand break repair"/>
    <property type="evidence" value="ECO:0007669"/>
    <property type="project" value="TreeGrafter"/>
</dbReference>
<feature type="domain" description="OLD protein-like TOPRIM" evidence="1">
    <location>
        <begin position="385"/>
        <end position="449"/>
    </location>
</feature>
<evidence type="ECO:0000313" key="2">
    <source>
        <dbReference type="EMBL" id="PWR72617.1"/>
    </source>
</evidence>
<protein>
    <recommendedName>
        <fullName evidence="1">OLD protein-like TOPRIM domain-containing protein</fullName>
    </recommendedName>
</protein>
<dbReference type="GeneID" id="97548701"/>
<dbReference type="CDD" id="cd01026">
    <property type="entry name" value="TOPRIM_OLD"/>
    <property type="match status" value="1"/>
</dbReference>
<dbReference type="GO" id="GO:0000731">
    <property type="term" value="P:DNA synthesis involved in DNA repair"/>
    <property type="evidence" value="ECO:0007669"/>
    <property type="project" value="TreeGrafter"/>
</dbReference>
<reference evidence="2 3" key="1">
    <citation type="submission" date="2018-05" db="EMBL/GenBank/DDBJ databases">
        <title>Draft genome of Methanospirillum lacunae Ki8-1.</title>
        <authorList>
            <person name="Dueholm M.S."/>
            <person name="Nielsen P.H."/>
            <person name="Bakmann L.F."/>
            <person name="Otzen D.E."/>
        </authorList>
    </citation>
    <scope>NUCLEOTIDE SEQUENCE [LARGE SCALE GENOMIC DNA]</scope>
    <source>
        <strain evidence="2 3">Ki8-1</strain>
    </source>
</reference>
<dbReference type="Proteomes" id="UP000245657">
    <property type="component" value="Unassembled WGS sequence"/>
</dbReference>
<dbReference type="PANTHER" id="PTHR32182">
    <property type="entry name" value="DNA REPLICATION AND REPAIR PROTEIN RECF"/>
    <property type="match status" value="1"/>
</dbReference>
<dbReference type="Gene3D" id="3.40.50.300">
    <property type="entry name" value="P-loop containing nucleotide triphosphate hydrolases"/>
    <property type="match status" value="1"/>
</dbReference>
<dbReference type="SUPFAM" id="SSF52540">
    <property type="entry name" value="P-loop containing nucleoside triphosphate hydrolases"/>
    <property type="match status" value="1"/>
</dbReference>
<evidence type="ECO:0000313" key="3">
    <source>
        <dbReference type="Proteomes" id="UP000245657"/>
    </source>
</evidence>
<dbReference type="InterPro" id="IPR027417">
    <property type="entry name" value="P-loop_NTPase"/>
</dbReference>
<organism evidence="2 3">
    <name type="scientific">Methanospirillum lacunae</name>
    <dbReference type="NCBI Taxonomy" id="668570"/>
    <lineage>
        <taxon>Archaea</taxon>
        <taxon>Methanobacteriati</taxon>
        <taxon>Methanobacteriota</taxon>
        <taxon>Stenosarchaea group</taxon>
        <taxon>Methanomicrobia</taxon>
        <taxon>Methanomicrobiales</taxon>
        <taxon>Methanospirillaceae</taxon>
        <taxon>Methanospirillum</taxon>
    </lineage>
</organism>
<dbReference type="InterPro" id="IPR022602">
    <property type="entry name" value="DUF2813"/>
</dbReference>
<gene>
    <name evidence="2" type="ORF">DK846_06530</name>
</gene>
<dbReference type="Pfam" id="PF20469">
    <property type="entry name" value="OLD-like_TOPRIM"/>
    <property type="match status" value="1"/>
</dbReference>
<dbReference type="InterPro" id="IPR034139">
    <property type="entry name" value="TOPRIM_OLD"/>
</dbReference>
<dbReference type="AlphaFoldDB" id="A0A2V2N8K4"/>
<dbReference type="RefSeq" id="WP_109968128.1">
    <property type="nucleotide sequence ID" value="NZ_CP176093.1"/>
</dbReference>
<proteinExistence type="predicted"/>
<dbReference type="Pfam" id="PF11398">
    <property type="entry name" value="DUF2813"/>
    <property type="match status" value="1"/>
</dbReference>
<accession>A0A2V2N8K4</accession>
<dbReference type="OrthoDB" id="25344at2157"/>